<dbReference type="PANTHER" id="PTHR46382:SF1">
    <property type="entry name" value="PHOSPHATIDATE CYTIDYLYLTRANSFERASE"/>
    <property type="match status" value="1"/>
</dbReference>
<organism evidence="20 21">
    <name type="scientific">Falsirhodobacter algicola</name>
    <dbReference type="NCBI Taxonomy" id="2692330"/>
    <lineage>
        <taxon>Bacteria</taxon>
        <taxon>Pseudomonadati</taxon>
        <taxon>Pseudomonadota</taxon>
        <taxon>Alphaproteobacteria</taxon>
        <taxon>Rhodobacterales</taxon>
        <taxon>Paracoccaceae</taxon>
        <taxon>Falsirhodobacter</taxon>
    </lineage>
</organism>
<sequence length="266" mass="28468">MKPAKKHGRWGDLPKRMLSAAIMLLVGVVEVWMGGVTFAWLVILLTGLMTWELARMQNPRATWVPIGLGLLAAVTLLAILQTPVAVRVVLLFVPSVAAALLSRHHKVAAVYTFAILISGYTLIDLRSEAGTAVIVWLIALVVVSDVMGYFVGRSLGGPKFWPRVSPNKTWSGTIGGWVGAAVIGAIFVVAQNEPWQLILLSPVVAFAGQLGDIAESWIKRRAGIKDSSSLIPGHGGVLDRFDALIGAVVAIMLLSLLFPLPIPDSL</sequence>
<dbReference type="AlphaFoldDB" id="A0A8J8MRL6"/>
<dbReference type="Proteomes" id="UP000679284">
    <property type="component" value="Chromosome"/>
</dbReference>
<keyword evidence="15 19" id="KW-0472">Membrane</keyword>
<keyword evidence="17" id="KW-1208">Phospholipid metabolism</keyword>
<comment type="similarity">
    <text evidence="5 18">Belongs to the CDS family.</text>
</comment>
<evidence type="ECO:0000313" key="21">
    <source>
        <dbReference type="Proteomes" id="UP000679284"/>
    </source>
</evidence>
<evidence type="ECO:0000256" key="6">
    <source>
        <dbReference type="ARBA" id="ARBA00012487"/>
    </source>
</evidence>
<keyword evidence="16" id="KW-0594">Phospholipid biosynthesis</keyword>
<dbReference type="EMBL" id="CP047289">
    <property type="protein sequence ID" value="QUS35450.1"/>
    <property type="molecule type" value="Genomic_DNA"/>
</dbReference>
<evidence type="ECO:0000256" key="19">
    <source>
        <dbReference type="SAM" id="Phobius"/>
    </source>
</evidence>
<protein>
    <recommendedName>
        <fullName evidence="7 18">Phosphatidate cytidylyltransferase</fullName>
        <ecNumber evidence="6 18">2.7.7.41</ecNumber>
    </recommendedName>
</protein>
<evidence type="ECO:0000256" key="12">
    <source>
        <dbReference type="ARBA" id="ARBA00022695"/>
    </source>
</evidence>
<keyword evidence="12 18" id="KW-0548">Nucleotidyltransferase</keyword>
<evidence type="ECO:0000256" key="17">
    <source>
        <dbReference type="ARBA" id="ARBA00023264"/>
    </source>
</evidence>
<dbReference type="PROSITE" id="PS01315">
    <property type="entry name" value="CDS"/>
    <property type="match status" value="1"/>
</dbReference>
<comment type="subcellular location">
    <subcellularLocation>
        <location evidence="2">Cell membrane</location>
        <topology evidence="2">Multi-pass membrane protein</topology>
    </subcellularLocation>
</comment>
<gene>
    <name evidence="20" type="ORF">GR316_03690</name>
</gene>
<dbReference type="InterPro" id="IPR000374">
    <property type="entry name" value="PC_trans"/>
</dbReference>
<keyword evidence="21" id="KW-1185">Reference proteome</keyword>
<feature type="transmembrane region" description="Helical" evidence="19">
    <location>
        <begin position="129"/>
        <end position="151"/>
    </location>
</feature>
<dbReference type="PANTHER" id="PTHR46382">
    <property type="entry name" value="PHOSPHATIDATE CYTIDYLYLTRANSFERASE"/>
    <property type="match status" value="1"/>
</dbReference>
<keyword evidence="14" id="KW-0443">Lipid metabolism</keyword>
<dbReference type="UniPathway" id="UPA00557">
    <property type="reaction ID" value="UER00614"/>
</dbReference>
<comment type="pathway">
    <text evidence="3 18">Phospholipid metabolism; CDP-diacylglycerol biosynthesis; CDP-diacylglycerol from sn-glycerol 3-phosphate: step 3/3.</text>
</comment>
<evidence type="ECO:0000256" key="3">
    <source>
        <dbReference type="ARBA" id="ARBA00005119"/>
    </source>
</evidence>
<dbReference type="EC" id="2.7.7.41" evidence="6 18"/>
<name>A0A8J8MRL6_9RHOB</name>
<dbReference type="KEGG" id="fap:GR316_03690"/>
<proteinExistence type="inferred from homology"/>
<feature type="transmembrane region" description="Helical" evidence="19">
    <location>
        <begin position="172"/>
        <end position="191"/>
    </location>
</feature>
<dbReference type="GO" id="GO:0004605">
    <property type="term" value="F:phosphatidate cytidylyltransferase activity"/>
    <property type="evidence" value="ECO:0007669"/>
    <property type="project" value="UniProtKB-EC"/>
</dbReference>
<evidence type="ECO:0000256" key="9">
    <source>
        <dbReference type="ARBA" id="ARBA00022516"/>
    </source>
</evidence>
<dbReference type="GO" id="GO:0005886">
    <property type="term" value="C:plasma membrane"/>
    <property type="evidence" value="ECO:0007669"/>
    <property type="project" value="UniProtKB-SubCell"/>
</dbReference>
<evidence type="ECO:0000256" key="2">
    <source>
        <dbReference type="ARBA" id="ARBA00004651"/>
    </source>
</evidence>
<evidence type="ECO:0000256" key="1">
    <source>
        <dbReference type="ARBA" id="ARBA00001698"/>
    </source>
</evidence>
<reference evidence="20" key="1">
    <citation type="submission" date="2020-01" db="EMBL/GenBank/DDBJ databases">
        <authorList>
            <person name="Yang Y."/>
            <person name="Kwon Y.M."/>
        </authorList>
    </citation>
    <scope>NUCLEOTIDE SEQUENCE</scope>
    <source>
        <strain evidence="20">PG104</strain>
    </source>
</reference>
<evidence type="ECO:0000256" key="8">
    <source>
        <dbReference type="ARBA" id="ARBA00022475"/>
    </source>
</evidence>
<keyword evidence="13 19" id="KW-1133">Transmembrane helix</keyword>
<accession>A0A8J8MRL6</accession>
<keyword evidence="9" id="KW-0444">Lipid biosynthesis</keyword>
<keyword evidence="11 18" id="KW-0812">Transmembrane</keyword>
<dbReference type="GO" id="GO:0016024">
    <property type="term" value="P:CDP-diacylglycerol biosynthetic process"/>
    <property type="evidence" value="ECO:0007669"/>
    <property type="project" value="UniProtKB-UniPathway"/>
</dbReference>
<keyword evidence="8" id="KW-1003">Cell membrane</keyword>
<feature type="transmembrane region" description="Helical" evidence="19">
    <location>
        <begin position="243"/>
        <end position="262"/>
    </location>
</feature>
<evidence type="ECO:0000256" key="7">
    <source>
        <dbReference type="ARBA" id="ARBA00019373"/>
    </source>
</evidence>
<evidence type="ECO:0000256" key="16">
    <source>
        <dbReference type="ARBA" id="ARBA00023209"/>
    </source>
</evidence>
<evidence type="ECO:0000256" key="10">
    <source>
        <dbReference type="ARBA" id="ARBA00022679"/>
    </source>
</evidence>
<feature type="transmembrane region" description="Helical" evidence="19">
    <location>
        <begin position="105"/>
        <end position="123"/>
    </location>
</feature>
<feature type="transmembrane region" description="Helical" evidence="19">
    <location>
        <begin position="21"/>
        <end position="43"/>
    </location>
</feature>
<evidence type="ECO:0000256" key="4">
    <source>
        <dbReference type="ARBA" id="ARBA00005189"/>
    </source>
</evidence>
<keyword evidence="10 18" id="KW-0808">Transferase</keyword>
<evidence type="ECO:0000256" key="5">
    <source>
        <dbReference type="ARBA" id="ARBA00010185"/>
    </source>
</evidence>
<evidence type="ECO:0000313" key="20">
    <source>
        <dbReference type="EMBL" id="QUS35450.1"/>
    </source>
</evidence>
<evidence type="ECO:0000256" key="18">
    <source>
        <dbReference type="RuleBase" id="RU003938"/>
    </source>
</evidence>
<dbReference type="Pfam" id="PF01148">
    <property type="entry name" value="CTP_transf_1"/>
    <property type="match status" value="1"/>
</dbReference>
<dbReference type="RefSeq" id="WP_211784698.1">
    <property type="nucleotide sequence ID" value="NZ_CP047289.1"/>
</dbReference>
<evidence type="ECO:0000256" key="14">
    <source>
        <dbReference type="ARBA" id="ARBA00023098"/>
    </source>
</evidence>
<feature type="transmembrane region" description="Helical" evidence="19">
    <location>
        <begin position="63"/>
        <end position="93"/>
    </location>
</feature>
<evidence type="ECO:0000256" key="15">
    <source>
        <dbReference type="ARBA" id="ARBA00023136"/>
    </source>
</evidence>
<evidence type="ECO:0000256" key="11">
    <source>
        <dbReference type="ARBA" id="ARBA00022692"/>
    </source>
</evidence>
<evidence type="ECO:0000256" key="13">
    <source>
        <dbReference type="ARBA" id="ARBA00022989"/>
    </source>
</evidence>
<comment type="catalytic activity">
    <reaction evidence="1 18">
        <text>a 1,2-diacyl-sn-glycero-3-phosphate + CTP + H(+) = a CDP-1,2-diacyl-sn-glycerol + diphosphate</text>
        <dbReference type="Rhea" id="RHEA:16229"/>
        <dbReference type="ChEBI" id="CHEBI:15378"/>
        <dbReference type="ChEBI" id="CHEBI:33019"/>
        <dbReference type="ChEBI" id="CHEBI:37563"/>
        <dbReference type="ChEBI" id="CHEBI:58332"/>
        <dbReference type="ChEBI" id="CHEBI:58608"/>
        <dbReference type="EC" id="2.7.7.41"/>
    </reaction>
</comment>
<comment type="pathway">
    <text evidence="4">Lipid metabolism.</text>
</comment>